<comment type="caution">
    <text evidence="2">The sequence shown here is derived from an EMBL/GenBank/DDBJ whole genome shotgun (WGS) entry which is preliminary data.</text>
</comment>
<name>A0A9W4WH45_9GLOM</name>
<dbReference type="Pfam" id="PF00646">
    <property type="entry name" value="F-box"/>
    <property type="match status" value="1"/>
</dbReference>
<dbReference type="SMART" id="SM00256">
    <property type="entry name" value="FBOX"/>
    <property type="match status" value="1"/>
</dbReference>
<reference evidence="2" key="1">
    <citation type="submission" date="2022-08" db="EMBL/GenBank/DDBJ databases">
        <authorList>
            <person name="Kallberg Y."/>
            <person name="Tangrot J."/>
            <person name="Rosling A."/>
        </authorList>
    </citation>
    <scope>NUCLEOTIDE SEQUENCE</scope>
    <source>
        <strain evidence="2">Wild A</strain>
    </source>
</reference>
<dbReference type="Proteomes" id="UP001153678">
    <property type="component" value="Unassembled WGS sequence"/>
</dbReference>
<evidence type="ECO:0000313" key="3">
    <source>
        <dbReference type="Proteomes" id="UP001153678"/>
    </source>
</evidence>
<organism evidence="2 3">
    <name type="scientific">Funneliformis geosporum</name>
    <dbReference type="NCBI Taxonomy" id="1117311"/>
    <lineage>
        <taxon>Eukaryota</taxon>
        <taxon>Fungi</taxon>
        <taxon>Fungi incertae sedis</taxon>
        <taxon>Mucoromycota</taxon>
        <taxon>Glomeromycotina</taxon>
        <taxon>Glomeromycetes</taxon>
        <taxon>Glomerales</taxon>
        <taxon>Glomeraceae</taxon>
        <taxon>Funneliformis</taxon>
    </lineage>
</organism>
<keyword evidence="3" id="KW-1185">Reference proteome</keyword>
<dbReference type="CDD" id="cd09917">
    <property type="entry name" value="F-box_SF"/>
    <property type="match status" value="1"/>
</dbReference>
<accession>A0A9W4WH45</accession>
<dbReference type="OrthoDB" id="2322499at2759"/>
<evidence type="ECO:0000313" key="2">
    <source>
        <dbReference type="EMBL" id="CAI2161494.1"/>
    </source>
</evidence>
<proteinExistence type="predicted"/>
<evidence type="ECO:0000259" key="1">
    <source>
        <dbReference type="PROSITE" id="PS50181"/>
    </source>
</evidence>
<dbReference type="SUPFAM" id="SSF81383">
    <property type="entry name" value="F-box domain"/>
    <property type="match status" value="1"/>
</dbReference>
<gene>
    <name evidence="2" type="ORF">FWILDA_LOCUS78</name>
</gene>
<dbReference type="InterPro" id="IPR001810">
    <property type="entry name" value="F-box_dom"/>
</dbReference>
<sequence length="476" mass="56286">MESFNDPHSSSSSMLSLKPLTGACPTLIHMPVDIFIEICCHLPFVDLFPLMGVCRQFHYWLHSTTSHITQSIWRTSRTKFEEYMKLDPPEGMDEISFIKLSMVERKCQICKSDQEIPDIYWAFRLRLCRPCFRRRIKIAPDNIPAWAKDPIDITLVLPHENLSSMQSNVNIVKNVYLTSDLEKTLRECLSIPPEELGDWIFKKQIIAQGKIEDSAKRGENDKQRLTWLLKEKQEVLRKTVQSLVDTTDEFGNKIYFNRTILIQPSYKKANDSLRMPFMDTDPWPNLYERIKNDYDDWKKNNLLTIQNQNRRLIIRRIIQLVTSYRRLSDIKDSKSGIFLNEPVLDCLEWCPSFIKPPEVINDVDDVVRQIRNEAREYLRNKRHRRYGPFSTIEGCISLLTQCNEYARLFKCKLCWGSGRKSYNYTEMTRHLMCQSTHNLYFSDVDDSMIELDYERVKKLMPRWFGIVLNRIIKPIK</sequence>
<dbReference type="PROSITE" id="PS50181">
    <property type="entry name" value="FBOX"/>
    <property type="match status" value="1"/>
</dbReference>
<feature type="domain" description="F-box" evidence="1">
    <location>
        <begin position="24"/>
        <end position="76"/>
    </location>
</feature>
<dbReference type="EMBL" id="CAMKVN010000005">
    <property type="protein sequence ID" value="CAI2161494.1"/>
    <property type="molecule type" value="Genomic_DNA"/>
</dbReference>
<dbReference type="AlphaFoldDB" id="A0A9W4WH45"/>
<protein>
    <submittedName>
        <fullName evidence="2">7547_t:CDS:1</fullName>
    </submittedName>
</protein>
<dbReference type="InterPro" id="IPR036047">
    <property type="entry name" value="F-box-like_dom_sf"/>
</dbReference>